<comment type="caution">
    <text evidence="2">The sequence shown here is derived from an EMBL/GenBank/DDBJ whole genome shotgun (WGS) entry which is preliminary data.</text>
</comment>
<sequence length="350" mass="37311">MLAVSILVASSLIALGDAFPHHTHVARPTTTLAPRAAYVTFGGDGSMLAGWPKQKEWMSFDDAWSANQNFIKGSCKHNGWSDNNSDAETQAIKDSIQTESHNSGVPKEFILAVMMQESKGCVRAPTSQSDAHSPGLMQGAGTASCHPLGQVPTSPCPADEIRAMIHEGTAGEGLRTSLKESLDAFSTTRDDSKYYKAARRYNSGSQITNPNLGLSATACYASDIANRLIRPFSESSCDSNAVARLTKTESRESNNNNNSNQEIDLDQHQTDNKQLVPAPKQGSNVQGGNSGILDANITGATDGCTKYYVPGGGATCESAPVAFAKLHQLNSKLKDDCSNLWAGYQYCIAA</sequence>
<keyword evidence="3" id="KW-1185">Reference proteome</keyword>
<dbReference type="Proteomes" id="UP001199106">
    <property type="component" value="Unassembled WGS sequence"/>
</dbReference>
<feature type="signal peptide" evidence="1">
    <location>
        <begin position="1"/>
        <end position="18"/>
    </location>
</feature>
<reference evidence="2" key="1">
    <citation type="submission" date="2021-07" db="EMBL/GenBank/DDBJ databases">
        <title>Genome Resource of American Ginseng Black Spot Pathogen Alternaria panax.</title>
        <authorList>
            <person name="Qiu C."/>
            <person name="Wang W."/>
            <person name="Liu Z."/>
        </authorList>
    </citation>
    <scope>NUCLEOTIDE SEQUENCE</scope>
    <source>
        <strain evidence="2">BNCC115425</strain>
    </source>
</reference>
<organism evidence="2 3">
    <name type="scientific">Alternaria panax</name>
    <dbReference type="NCBI Taxonomy" id="48097"/>
    <lineage>
        <taxon>Eukaryota</taxon>
        <taxon>Fungi</taxon>
        <taxon>Dikarya</taxon>
        <taxon>Ascomycota</taxon>
        <taxon>Pezizomycotina</taxon>
        <taxon>Dothideomycetes</taxon>
        <taxon>Pleosporomycetidae</taxon>
        <taxon>Pleosporales</taxon>
        <taxon>Pleosporineae</taxon>
        <taxon>Pleosporaceae</taxon>
        <taxon>Alternaria</taxon>
        <taxon>Alternaria sect. Panax</taxon>
    </lineage>
</organism>
<accession>A0AAD4IDG4</accession>
<dbReference type="Gene3D" id="3.10.350.10">
    <property type="entry name" value="LysM domain"/>
    <property type="match status" value="1"/>
</dbReference>
<feature type="chain" id="PRO_5041929800" evidence="1">
    <location>
        <begin position="19"/>
        <end position="350"/>
    </location>
</feature>
<name>A0AAD4IDG4_9PLEO</name>
<gene>
    <name evidence="2" type="ORF">G6011_11339</name>
</gene>
<evidence type="ECO:0000313" key="3">
    <source>
        <dbReference type="Proteomes" id="UP001199106"/>
    </source>
</evidence>
<keyword evidence="1" id="KW-0732">Signal</keyword>
<dbReference type="EMBL" id="JAANER010000003">
    <property type="protein sequence ID" value="KAG9192605.1"/>
    <property type="molecule type" value="Genomic_DNA"/>
</dbReference>
<evidence type="ECO:0000256" key="1">
    <source>
        <dbReference type="SAM" id="SignalP"/>
    </source>
</evidence>
<proteinExistence type="predicted"/>
<dbReference type="AlphaFoldDB" id="A0AAD4IDG4"/>
<dbReference type="Gene3D" id="1.10.530.10">
    <property type="match status" value="1"/>
</dbReference>
<dbReference type="InterPro" id="IPR036779">
    <property type="entry name" value="LysM_dom_sf"/>
</dbReference>
<evidence type="ECO:0000313" key="2">
    <source>
        <dbReference type="EMBL" id="KAG9192605.1"/>
    </source>
</evidence>
<protein>
    <submittedName>
        <fullName evidence="2">Uncharacterized protein</fullName>
    </submittedName>
</protein>